<dbReference type="Proteomes" id="UP000789525">
    <property type="component" value="Unassembled WGS sequence"/>
</dbReference>
<protein>
    <submittedName>
        <fullName evidence="1">3730_t:CDS:1</fullName>
    </submittedName>
</protein>
<dbReference type="EMBL" id="CAJVPT010062699">
    <property type="protein sequence ID" value="CAG8767385.1"/>
    <property type="molecule type" value="Genomic_DNA"/>
</dbReference>
<feature type="non-terminal residue" evidence="1">
    <location>
        <position position="177"/>
    </location>
</feature>
<keyword evidence="2" id="KW-1185">Reference proteome</keyword>
<name>A0ACA9QWQ4_9GLOM</name>
<reference evidence="1" key="1">
    <citation type="submission" date="2021-06" db="EMBL/GenBank/DDBJ databases">
        <authorList>
            <person name="Kallberg Y."/>
            <person name="Tangrot J."/>
            <person name="Rosling A."/>
        </authorList>
    </citation>
    <scope>NUCLEOTIDE SEQUENCE</scope>
    <source>
        <strain evidence="1">CL356</strain>
    </source>
</reference>
<organism evidence="1 2">
    <name type="scientific">Acaulospora colombiana</name>
    <dbReference type="NCBI Taxonomy" id="27376"/>
    <lineage>
        <taxon>Eukaryota</taxon>
        <taxon>Fungi</taxon>
        <taxon>Fungi incertae sedis</taxon>
        <taxon>Mucoromycota</taxon>
        <taxon>Glomeromycotina</taxon>
        <taxon>Glomeromycetes</taxon>
        <taxon>Diversisporales</taxon>
        <taxon>Acaulosporaceae</taxon>
        <taxon>Acaulospora</taxon>
    </lineage>
</organism>
<gene>
    <name evidence="1" type="ORF">ACOLOM_LOCUS13533</name>
</gene>
<sequence length="177" mass="20523">MRGDTSKKRADLMSDIESIETDWNNNSQKTIVGRLEKANNKEFLKKIKKFETSWLSLRQFSVTAMGNLLPATDFASICTRCLELLMMEGEMWEAIELGRHYKKRELTFRKFDEQREKLLKDFDQGIETGHKVLAGIIGRLFLREAQRLQEDSLAIKKQDAFLNSIDQGKSDSSKKKK</sequence>
<comment type="caution">
    <text evidence="1">The sequence shown here is derived from an EMBL/GenBank/DDBJ whole genome shotgun (WGS) entry which is preliminary data.</text>
</comment>
<proteinExistence type="predicted"/>
<evidence type="ECO:0000313" key="1">
    <source>
        <dbReference type="EMBL" id="CAG8767385.1"/>
    </source>
</evidence>
<accession>A0ACA9QWQ4</accession>
<evidence type="ECO:0000313" key="2">
    <source>
        <dbReference type="Proteomes" id="UP000789525"/>
    </source>
</evidence>